<organism evidence="1">
    <name type="scientific">viral metagenome</name>
    <dbReference type="NCBI Taxonomy" id="1070528"/>
    <lineage>
        <taxon>unclassified sequences</taxon>
        <taxon>metagenomes</taxon>
        <taxon>organismal metagenomes</taxon>
    </lineage>
</organism>
<reference evidence="1" key="1">
    <citation type="journal article" date="2020" name="Nature">
        <title>Giant virus diversity and host interactions through global metagenomics.</title>
        <authorList>
            <person name="Schulz F."/>
            <person name="Roux S."/>
            <person name="Paez-Espino D."/>
            <person name="Jungbluth S."/>
            <person name="Walsh D.A."/>
            <person name="Denef V.J."/>
            <person name="McMahon K.D."/>
            <person name="Konstantinidis K.T."/>
            <person name="Eloe-Fadrosh E.A."/>
            <person name="Kyrpides N.C."/>
            <person name="Woyke T."/>
        </authorList>
    </citation>
    <scope>NUCLEOTIDE SEQUENCE</scope>
    <source>
        <strain evidence="1">GVMAG-M-3300023174-130</strain>
    </source>
</reference>
<sequence>MALTFTTELLQGFNNFFKKCVRGYHLINMDPIKEAVWESINSQVLTHSGTTVYEKSSGSHSPGSDISSSVGNFSNKSVKYESPSQDHFNVSSYRLTTVCSAGEPGQIEDIVAEINKRKNFQYYSIIARYETPEKIDYDWIVLPADHPCMDPKTYEWKPMIGKRGKKKDEQVGWQTNIVNGSSMSISFSMSSQLWISINITEEMKQQYVVAKTQATKKIMMDYIQLSDKFEEGESKGESD</sequence>
<dbReference type="AlphaFoldDB" id="A0A6C0DA01"/>
<evidence type="ECO:0000313" key="1">
    <source>
        <dbReference type="EMBL" id="QHT13004.1"/>
    </source>
</evidence>
<accession>A0A6C0DA01</accession>
<proteinExistence type="predicted"/>
<dbReference type="EMBL" id="MN739555">
    <property type="protein sequence ID" value="QHT13004.1"/>
    <property type="molecule type" value="Genomic_DNA"/>
</dbReference>
<protein>
    <submittedName>
        <fullName evidence="1">Uncharacterized protein</fullName>
    </submittedName>
</protein>
<name>A0A6C0DA01_9ZZZZ</name>